<dbReference type="Proteomes" id="UP000230447">
    <property type="component" value="Unassembled WGS sequence"/>
</dbReference>
<dbReference type="InterPro" id="IPR005320">
    <property type="entry name" value="Peptidase_S51"/>
</dbReference>
<dbReference type="AlphaFoldDB" id="A0A2G9ZFM0"/>
<keyword evidence="2" id="KW-0645">Protease</keyword>
<evidence type="ECO:0000256" key="3">
    <source>
        <dbReference type="ARBA" id="ARBA00022801"/>
    </source>
</evidence>
<comment type="similarity">
    <text evidence="1">Belongs to the peptidase S51 family.</text>
</comment>
<sequence length="207" mass="23409">MKKIFLTSTGLTNLKVRGVILSEIGEMQSQPVAIITTADEEKEKNKYCQLALSQFKDFGFESVDFVDLEKTPNYDFSNYGIIYVSGGDTFRLLKFAKKANFKKTINDLFDRGGVYIGVSAGSYIMCPTIEMSLWKHSDRDDFGLADISAFNFVPFLLTVHYVQEYNDIIEEHAGKAKYSTRILTDDQAFFIQDGIARLIGEGEEIKL</sequence>
<dbReference type="GO" id="GO:0006508">
    <property type="term" value="P:proteolysis"/>
    <property type="evidence" value="ECO:0007669"/>
    <property type="project" value="UniProtKB-KW"/>
</dbReference>
<dbReference type="Gene3D" id="3.40.50.880">
    <property type="match status" value="1"/>
</dbReference>
<comment type="caution">
    <text evidence="5">The sequence shown here is derived from an EMBL/GenBank/DDBJ whole genome shotgun (WGS) entry which is preliminary data.</text>
</comment>
<dbReference type="PANTHER" id="PTHR20842:SF0">
    <property type="entry name" value="ALPHA-ASPARTYL DIPEPTIDASE"/>
    <property type="match status" value="1"/>
</dbReference>
<gene>
    <name evidence="5" type="ORF">COX24_00650</name>
</gene>
<dbReference type="InterPro" id="IPR029062">
    <property type="entry name" value="Class_I_gatase-like"/>
</dbReference>
<dbReference type="SUPFAM" id="SSF52317">
    <property type="entry name" value="Class I glutamine amidotransferase-like"/>
    <property type="match status" value="1"/>
</dbReference>
<keyword evidence="4" id="KW-0720">Serine protease</keyword>
<evidence type="ECO:0000313" key="6">
    <source>
        <dbReference type="Proteomes" id="UP000230447"/>
    </source>
</evidence>
<protein>
    <recommendedName>
        <fullName evidence="7">Peptidase E</fullName>
    </recommendedName>
</protein>
<dbReference type="Pfam" id="PF03575">
    <property type="entry name" value="Peptidase_S51"/>
    <property type="match status" value="1"/>
</dbReference>
<evidence type="ECO:0000256" key="4">
    <source>
        <dbReference type="ARBA" id="ARBA00022825"/>
    </source>
</evidence>
<dbReference type="EMBL" id="PCSB01000014">
    <property type="protein sequence ID" value="PIP31969.1"/>
    <property type="molecule type" value="Genomic_DNA"/>
</dbReference>
<evidence type="ECO:0008006" key="7">
    <source>
        <dbReference type="Google" id="ProtNLM"/>
    </source>
</evidence>
<evidence type="ECO:0000256" key="1">
    <source>
        <dbReference type="ARBA" id="ARBA00006534"/>
    </source>
</evidence>
<dbReference type="PANTHER" id="PTHR20842">
    <property type="entry name" value="PROTEASE S51 ALPHA-ASPARTYL DIPEPTIDASE"/>
    <property type="match status" value="1"/>
</dbReference>
<accession>A0A2G9ZFM0</accession>
<organism evidence="5 6">
    <name type="scientific">bacterium (Candidatus Gribaldobacteria) CG23_combo_of_CG06-09_8_20_14_all_37_87_8</name>
    <dbReference type="NCBI Taxonomy" id="2014278"/>
    <lineage>
        <taxon>Bacteria</taxon>
        <taxon>Candidatus Gribaldobacteria</taxon>
    </lineage>
</organism>
<reference evidence="5 6" key="1">
    <citation type="submission" date="2017-09" db="EMBL/GenBank/DDBJ databases">
        <title>Depth-based differentiation of microbial function through sediment-hosted aquifers and enrichment of novel symbionts in the deep terrestrial subsurface.</title>
        <authorList>
            <person name="Probst A.J."/>
            <person name="Ladd B."/>
            <person name="Jarett J.K."/>
            <person name="Geller-Mcgrath D.E."/>
            <person name="Sieber C.M."/>
            <person name="Emerson J.B."/>
            <person name="Anantharaman K."/>
            <person name="Thomas B.C."/>
            <person name="Malmstrom R."/>
            <person name="Stieglmeier M."/>
            <person name="Klingl A."/>
            <person name="Woyke T."/>
            <person name="Ryan C.M."/>
            <person name="Banfield J.F."/>
        </authorList>
    </citation>
    <scope>NUCLEOTIDE SEQUENCE [LARGE SCALE GENOMIC DNA]</scope>
    <source>
        <strain evidence="5">CG23_combo_of_CG06-09_8_20_14_all_37_87_8</strain>
    </source>
</reference>
<proteinExistence type="inferred from homology"/>
<name>A0A2G9ZFM0_9BACT</name>
<keyword evidence="3" id="KW-0378">Hydrolase</keyword>
<evidence type="ECO:0000313" key="5">
    <source>
        <dbReference type="EMBL" id="PIP31969.1"/>
    </source>
</evidence>
<evidence type="ECO:0000256" key="2">
    <source>
        <dbReference type="ARBA" id="ARBA00022670"/>
    </source>
</evidence>
<dbReference type="GO" id="GO:0008236">
    <property type="term" value="F:serine-type peptidase activity"/>
    <property type="evidence" value="ECO:0007669"/>
    <property type="project" value="UniProtKB-KW"/>
</dbReference>